<evidence type="ECO:0000313" key="2">
    <source>
        <dbReference type="EMBL" id="KAE9970314.1"/>
    </source>
</evidence>
<evidence type="ECO:0000256" key="1">
    <source>
        <dbReference type="SAM" id="MobiDB-lite"/>
    </source>
</evidence>
<accession>A0A8H3YR94</accession>
<comment type="caution">
    <text evidence="2">The sequence shown here is derived from an EMBL/GenBank/DDBJ whole genome shotgun (WGS) entry which is preliminary data.</text>
</comment>
<evidence type="ECO:0000313" key="3">
    <source>
        <dbReference type="Proteomes" id="UP000447873"/>
    </source>
</evidence>
<name>A0A8H3YR94_VENIN</name>
<reference evidence="2 3" key="1">
    <citation type="submission" date="2018-12" db="EMBL/GenBank/DDBJ databases">
        <title>Venturia inaequalis Genome Resource.</title>
        <authorList>
            <person name="Lichtner F.J."/>
        </authorList>
    </citation>
    <scope>NUCLEOTIDE SEQUENCE [LARGE SCALE GENOMIC DNA]</scope>
    <source>
        <strain evidence="2 3">120213</strain>
    </source>
</reference>
<sequence length="146" mass="16176">MRKSMGIGTRIVGKSSHPSLTPSRGYLEPPQMPCFLQDQPLNRALVNVHRGSFHHSPLDDAGTQIRLIRVLPSSQDKPVECQLEAFDLATCPAYDVIMERRTKCQMRNWGYPTMKEEIADGNVAPALQAPSEALAAPPAQQCSHLR</sequence>
<dbReference type="Proteomes" id="UP000447873">
    <property type="component" value="Unassembled WGS sequence"/>
</dbReference>
<dbReference type="AlphaFoldDB" id="A0A8H3YR94"/>
<protein>
    <submittedName>
        <fullName evidence="2">Uncharacterized protein</fullName>
    </submittedName>
</protein>
<organism evidence="2 3">
    <name type="scientific">Venturia inaequalis</name>
    <name type="common">Apple scab fungus</name>
    <dbReference type="NCBI Taxonomy" id="5025"/>
    <lineage>
        <taxon>Eukaryota</taxon>
        <taxon>Fungi</taxon>
        <taxon>Dikarya</taxon>
        <taxon>Ascomycota</taxon>
        <taxon>Pezizomycotina</taxon>
        <taxon>Dothideomycetes</taxon>
        <taxon>Pleosporomycetidae</taxon>
        <taxon>Venturiales</taxon>
        <taxon>Venturiaceae</taxon>
        <taxon>Venturia</taxon>
    </lineage>
</organism>
<gene>
    <name evidence="2" type="ORF">EG328_006338</name>
</gene>
<proteinExistence type="predicted"/>
<feature type="region of interest" description="Disordered" evidence="1">
    <location>
        <begin position="1"/>
        <end position="23"/>
    </location>
</feature>
<dbReference type="EMBL" id="WNWS01000335">
    <property type="protein sequence ID" value="KAE9970314.1"/>
    <property type="molecule type" value="Genomic_DNA"/>
</dbReference>